<keyword evidence="6" id="KW-1015">Disulfide bond</keyword>
<dbReference type="RefSeq" id="WP_046317650.1">
    <property type="nucleotide sequence ID" value="NZ_JBHSZT010000005.1"/>
</dbReference>
<dbReference type="Pfam" id="PF00462">
    <property type="entry name" value="Glutaredoxin"/>
    <property type="match status" value="1"/>
</dbReference>
<keyword evidence="5" id="KW-0249">Electron transport</keyword>
<evidence type="ECO:0000259" key="8">
    <source>
        <dbReference type="Pfam" id="PF00462"/>
    </source>
</evidence>
<dbReference type="PROSITE" id="PS51354">
    <property type="entry name" value="GLUTAREDOXIN_2"/>
    <property type="match status" value="1"/>
</dbReference>
<dbReference type="GO" id="GO:0009055">
    <property type="term" value="F:electron transfer activity"/>
    <property type="evidence" value="ECO:0007669"/>
    <property type="project" value="TreeGrafter"/>
</dbReference>
<dbReference type="PATRIC" id="fig|1218492.5.peg.1545"/>
<reference evidence="9 10" key="1">
    <citation type="submission" date="2015-01" db="EMBL/GenBank/DDBJ databases">
        <title>Comparative genomics of the lactic acid bacteria isolated from the honey bee gut.</title>
        <authorList>
            <person name="Ellegaard K.M."/>
            <person name="Tamarit D."/>
            <person name="Javelind E."/>
            <person name="Olofsson T."/>
            <person name="Andersson S.G."/>
            <person name="Vasquez A."/>
        </authorList>
    </citation>
    <scope>NUCLEOTIDE SEQUENCE [LARGE SCALE GENOMIC DNA]</scope>
    <source>
        <strain evidence="9 10">Bin4</strain>
    </source>
</reference>
<evidence type="ECO:0000256" key="6">
    <source>
        <dbReference type="ARBA" id="ARBA00023157"/>
    </source>
</evidence>
<dbReference type="SUPFAM" id="SSF52833">
    <property type="entry name" value="Thioredoxin-like"/>
    <property type="match status" value="1"/>
</dbReference>
<name>A0A0F4LTA2_9LACO</name>
<dbReference type="OrthoDB" id="9795531at2"/>
<dbReference type="HOGENOM" id="CLU_026126_9_0_9"/>
<keyword evidence="10" id="KW-1185">Reference proteome</keyword>
<dbReference type="CDD" id="cd02976">
    <property type="entry name" value="NrdH"/>
    <property type="match status" value="1"/>
</dbReference>
<keyword evidence="4" id="KW-0813">Transport</keyword>
<dbReference type="Proteomes" id="UP000033558">
    <property type="component" value="Unassembled WGS sequence"/>
</dbReference>
<comment type="caution">
    <text evidence="9">The sequence shown here is derived from an EMBL/GenBank/DDBJ whole genome shotgun (WGS) entry which is preliminary data.</text>
</comment>
<evidence type="ECO:0000256" key="5">
    <source>
        <dbReference type="ARBA" id="ARBA00022982"/>
    </source>
</evidence>
<evidence type="ECO:0000256" key="3">
    <source>
        <dbReference type="ARBA" id="ARBA00017945"/>
    </source>
</evidence>
<feature type="domain" description="Glutaredoxin" evidence="8">
    <location>
        <begin position="5"/>
        <end position="61"/>
    </location>
</feature>
<organism evidence="9 10">
    <name type="scientific">Bombilactobacillus mellifer</name>
    <dbReference type="NCBI Taxonomy" id="1218492"/>
    <lineage>
        <taxon>Bacteria</taxon>
        <taxon>Bacillati</taxon>
        <taxon>Bacillota</taxon>
        <taxon>Bacilli</taxon>
        <taxon>Lactobacillales</taxon>
        <taxon>Lactobacillaceae</taxon>
        <taxon>Bombilactobacillus</taxon>
    </lineage>
</organism>
<dbReference type="EMBL" id="JXJQ01000010">
    <property type="protein sequence ID" value="KJY60801.1"/>
    <property type="molecule type" value="Genomic_DNA"/>
</dbReference>
<evidence type="ECO:0000256" key="4">
    <source>
        <dbReference type="ARBA" id="ARBA00022448"/>
    </source>
</evidence>
<dbReference type="InterPro" id="IPR002109">
    <property type="entry name" value="Glutaredoxin"/>
</dbReference>
<dbReference type="AlphaFoldDB" id="A0A0F4LTA2"/>
<dbReference type="PANTHER" id="PTHR34386">
    <property type="entry name" value="GLUTAREDOXIN"/>
    <property type="match status" value="1"/>
</dbReference>
<sequence>MNQSVVIYTKNGCMQCRMTKKFLQAHHVNFEEHNINQHPEYLSYLKNQGFQSLPVVLTNNQAAIIGFRPDQLQEVIAK</sequence>
<dbReference type="PANTHER" id="PTHR34386:SF1">
    <property type="entry name" value="GLUTAREDOXIN-LIKE PROTEIN NRDH"/>
    <property type="match status" value="1"/>
</dbReference>
<keyword evidence="7" id="KW-0676">Redox-active center</keyword>
<dbReference type="InterPro" id="IPR051548">
    <property type="entry name" value="Grx-like_ET"/>
</dbReference>
<dbReference type="GO" id="GO:0045454">
    <property type="term" value="P:cell redox homeostasis"/>
    <property type="evidence" value="ECO:0007669"/>
    <property type="project" value="InterPro"/>
</dbReference>
<evidence type="ECO:0000256" key="7">
    <source>
        <dbReference type="ARBA" id="ARBA00023284"/>
    </source>
</evidence>
<proteinExistence type="inferred from homology"/>
<dbReference type="InterPro" id="IPR011909">
    <property type="entry name" value="GlrX_NrdH"/>
</dbReference>
<dbReference type="Gene3D" id="3.40.30.10">
    <property type="entry name" value="Glutaredoxin"/>
    <property type="match status" value="1"/>
</dbReference>
<evidence type="ECO:0000256" key="1">
    <source>
        <dbReference type="ARBA" id="ARBA00002292"/>
    </source>
</evidence>
<gene>
    <name evidence="9" type="ORF">JG30_14910</name>
</gene>
<evidence type="ECO:0000256" key="2">
    <source>
        <dbReference type="ARBA" id="ARBA00007787"/>
    </source>
</evidence>
<dbReference type="STRING" id="1218492.JG30_14910"/>
<dbReference type="NCBIfam" id="TIGR02194">
    <property type="entry name" value="GlrX_NrdH"/>
    <property type="match status" value="1"/>
</dbReference>
<evidence type="ECO:0000313" key="10">
    <source>
        <dbReference type="Proteomes" id="UP000033558"/>
    </source>
</evidence>
<comment type="function">
    <text evidence="1">Electron transport system for the ribonucleotide reductase system NrdEF.</text>
</comment>
<accession>A0A0F4LTA2</accession>
<comment type="similarity">
    <text evidence="2">Belongs to the glutaredoxin family.</text>
</comment>
<dbReference type="InterPro" id="IPR036249">
    <property type="entry name" value="Thioredoxin-like_sf"/>
</dbReference>
<evidence type="ECO:0000313" key="9">
    <source>
        <dbReference type="EMBL" id="KJY60801.1"/>
    </source>
</evidence>
<protein>
    <recommendedName>
        <fullName evidence="3">Glutaredoxin-like protein NrdH</fullName>
    </recommendedName>
</protein>